<evidence type="ECO:0000313" key="1">
    <source>
        <dbReference type="EMBL" id="GIY63336.1"/>
    </source>
</evidence>
<dbReference type="AlphaFoldDB" id="A0AAV4UZE3"/>
<keyword evidence="2" id="KW-1185">Reference proteome</keyword>
<evidence type="ECO:0000313" key="2">
    <source>
        <dbReference type="Proteomes" id="UP001054837"/>
    </source>
</evidence>
<dbReference type="Proteomes" id="UP001054837">
    <property type="component" value="Unassembled WGS sequence"/>
</dbReference>
<protein>
    <submittedName>
        <fullName evidence="1">Uncharacterized protein</fullName>
    </submittedName>
</protein>
<organism evidence="1 2">
    <name type="scientific">Caerostris darwini</name>
    <dbReference type="NCBI Taxonomy" id="1538125"/>
    <lineage>
        <taxon>Eukaryota</taxon>
        <taxon>Metazoa</taxon>
        <taxon>Ecdysozoa</taxon>
        <taxon>Arthropoda</taxon>
        <taxon>Chelicerata</taxon>
        <taxon>Arachnida</taxon>
        <taxon>Araneae</taxon>
        <taxon>Araneomorphae</taxon>
        <taxon>Entelegynae</taxon>
        <taxon>Araneoidea</taxon>
        <taxon>Araneidae</taxon>
        <taxon>Caerostris</taxon>
    </lineage>
</organism>
<proteinExistence type="predicted"/>
<name>A0AAV4UZE3_9ARAC</name>
<accession>A0AAV4UZE3</accession>
<reference evidence="1 2" key="1">
    <citation type="submission" date="2021-06" db="EMBL/GenBank/DDBJ databases">
        <title>Caerostris darwini draft genome.</title>
        <authorList>
            <person name="Kono N."/>
            <person name="Arakawa K."/>
        </authorList>
    </citation>
    <scope>NUCLEOTIDE SEQUENCE [LARGE SCALE GENOMIC DNA]</scope>
</reference>
<gene>
    <name evidence="1" type="ORF">CDAR_272571</name>
</gene>
<sequence>MGISRELISLEGYFNAENAINDVTMKAEIHVFGRMLNNCAIGTNILSQLNSSFANSNITVSKEEKELNVSSVKGISEAQRVKSNFQQLEERRNICTITELFSKLKKKIYKWVMTV</sequence>
<comment type="caution">
    <text evidence="1">The sequence shown here is derived from an EMBL/GenBank/DDBJ whole genome shotgun (WGS) entry which is preliminary data.</text>
</comment>
<dbReference type="EMBL" id="BPLQ01012170">
    <property type="protein sequence ID" value="GIY63336.1"/>
    <property type="molecule type" value="Genomic_DNA"/>
</dbReference>